<evidence type="ECO:0000313" key="5">
    <source>
        <dbReference type="EMBL" id="RRG21811.1"/>
    </source>
</evidence>
<dbReference type="AlphaFoldDB" id="A0A425Y1U1"/>
<dbReference type="RefSeq" id="WP_125030495.1">
    <property type="nucleotide sequence ID" value="NZ_JAPXVP010000007.1"/>
</dbReference>
<dbReference type="Pfam" id="PF25221">
    <property type="entry name" value="5TMH_Lnb"/>
    <property type="match status" value="1"/>
</dbReference>
<dbReference type="OrthoDB" id="319167at2"/>
<feature type="transmembrane region" description="Helical" evidence="1">
    <location>
        <begin position="286"/>
        <end position="308"/>
    </location>
</feature>
<name>A0A425Y1U1_9BACT</name>
<feature type="transmembrane region" description="Helical" evidence="1">
    <location>
        <begin position="348"/>
        <end position="365"/>
    </location>
</feature>
<keyword evidence="2" id="KW-0732">Signal</keyword>
<evidence type="ECO:0000259" key="3">
    <source>
        <dbReference type="Pfam" id="PF13387"/>
    </source>
</evidence>
<keyword evidence="1" id="KW-0472">Membrane</keyword>
<sequence length="391" mass="45335">MRNLLILLFLTLLLAKPNGKVQAQETTDNIQISILTCSPGLELYSLFGHSAIRVQDSSRKLDLVFNYGIFDFNTPNFYPKFVRGKLKYNLGINSFEDFKASYKRSKQSVVEQELNLSSDSKQKLIKALWENYHPKNRYYTYDFLFKNCSSMIRDIIQKEVAGQLEYKDSNITNEQTYRELLSLYMTETPWIYTGINLALGLSCDAEASHYQKMFLPDMLKIGFDQAVIAQNSQTSKLVRQENTVLSERAIQTPTPWYKHPLFIFGIIALIGLLLTLSSIKNKKRFVLLDVLVFGVTSLFGFVILFLWFLTDHQAMGPNFNILWALPIHLPLIHVLFKKNRPAWVKSYFKYHSIFLLLVIAIWPIMPQELPYTILPFVVLILIRSIFNARRS</sequence>
<accession>A0A425Y1U1</accession>
<evidence type="ECO:0000256" key="2">
    <source>
        <dbReference type="SAM" id="SignalP"/>
    </source>
</evidence>
<comment type="caution">
    <text evidence="5">The sequence shown here is derived from an EMBL/GenBank/DDBJ whole genome shotgun (WGS) entry which is preliminary data.</text>
</comment>
<protein>
    <submittedName>
        <fullName evidence="5">DUF4105 domain-containing protein</fullName>
    </submittedName>
</protein>
<keyword evidence="1" id="KW-1133">Transmembrane helix</keyword>
<feature type="signal peptide" evidence="2">
    <location>
        <begin position="1"/>
        <end position="23"/>
    </location>
</feature>
<feature type="transmembrane region" description="Helical" evidence="1">
    <location>
        <begin position="371"/>
        <end position="388"/>
    </location>
</feature>
<dbReference type="InterPro" id="IPR057436">
    <property type="entry name" value="5TMH_Lnb"/>
</dbReference>
<feature type="domain" description="Lnb N-terminal periplasmic" evidence="3">
    <location>
        <begin position="23"/>
        <end position="181"/>
    </location>
</feature>
<feature type="transmembrane region" description="Helical" evidence="1">
    <location>
        <begin position="261"/>
        <end position="279"/>
    </location>
</feature>
<feature type="domain" description="Lnb-like transmembrane" evidence="4">
    <location>
        <begin position="258"/>
        <end position="388"/>
    </location>
</feature>
<dbReference type="EMBL" id="QQWG01000007">
    <property type="protein sequence ID" value="RRG21811.1"/>
    <property type="molecule type" value="Genomic_DNA"/>
</dbReference>
<evidence type="ECO:0000313" key="6">
    <source>
        <dbReference type="Proteomes" id="UP000285794"/>
    </source>
</evidence>
<reference evidence="5 6" key="1">
    <citation type="submission" date="2018-07" db="EMBL/GenBank/DDBJ databases">
        <title>Draft genome sequence of Ancylomarina sp. M1P.</title>
        <authorList>
            <person name="Yadav S."/>
            <person name="Villanueva L."/>
            <person name="Damste J.S.S."/>
        </authorList>
    </citation>
    <scope>NUCLEOTIDE SEQUENCE [LARGE SCALE GENOMIC DNA]</scope>
    <source>
        <strain evidence="5 6">M1P</strain>
    </source>
</reference>
<dbReference type="Pfam" id="PF13387">
    <property type="entry name" value="Lnb_N"/>
    <property type="match status" value="1"/>
</dbReference>
<feature type="transmembrane region" description="Helical" evidence="1">
    <location>
        <begin position="320"/>
        <end position="336"/>
    </location>
</feature>
<evidence type="ECO:0000256" key="1">
    <source>
        <dbReference type="SAM" id="Phobius"/>
    </source>
</evidence>
<dbReference type="Proteomes" id="UP000285794">
    <property type="component" value="Unassembled WGS sequence"/>
</dbReference>
<gene>
    <name evidence="5" type="ORF">DWB61_08630</name>
</gene>
<feature type="chain" id="PRO_5019255755" evidence="2">
    <location>
        <begin position="24"/>
        <end position="391"/>
    </location>
</feature>
<dbReference type="InterPro" id="IPR025178">
    <property type="entry name" value="Lnb_N"/>
</dbReference>
<keyword evidence="1" id="KW-0812">Transmembrane</keyword>
<organism evidence="5 6">
    <name type="scientific">Ancylomarina euxinus</name>
    <dbReference type="NCBI Taxonomy" id="2283627"/>
    <lineage>
        <taxon>Bacteria</taxon>
        <taxon>Pseudomonadati</taxon>
        <taxon>Bacteroidota</taxon>
        <taxon>Bacteroidia</taxon>
        <taxon>Marinilabiliales</taxon>
        <taxon>Marinifilaceae</taxon>
        <taxon>Ancylomarina</taxon>
    </lineage>
</organism>
<evidence type="ECO:0000259" key="4">
    <source>
        <dbReference type="Pfam" id="PF25221"/>
    </source>
</evidence>
<keyword evidence="6" id="KW-1185">Reference proteome</keyword>
<proteinExistence type="predicted"/>